<dbReference type="Pfam" id="PF07690">
    <property type="entry name" value="MFS_1"/>
    <property type="match status" value="2"/>
</dbReference>
<evidence type="ECO:0000256" key="6">
    <source>
        <dbReference type="SAM" id="Phobius"/>
    </source>
</evidence>
<evidence type="ECO:0000256" key="4">
    <source>
        <dbReference type="ARBA" id="ARBA00022989"/>
    </source>
</evidence>
<feature type="transmembrane region" description="Helical" evidence="6">
    <location>
        <begin position="97"/>
        <end position="116"/>
    </location>
</feature>
<dbReference type="EMBL" id="JAUCGQ010000001">
    <property type="protein sequence ID" value="MDM7855078.1"/>
    <property type="molecule type" value="Genomic_DNA"/>
</dbReference>
<evidence type="ECO:0000256" key="2">
    <source>
        <dbReference type="ARBA" id="ARBA00022475"/>
    </source>
</evidence>
<keyword evidence="4 6" id="KW-1133">Transmembrane helix</keyword>
<evidence type="ECO:0000259" key="7">
    <source>
        <dbReference type="PROSITE" id="PS50850"/>
    </source>
</evidence>
<dbReference type="Proteomes" id="UP001529338">
    <property type="component" value="Unassembled WGS sequence"/>
</dbReference>
<feature type="transmembrane region" description="Helical" evidence="6">
    <location>
        <begin position="73"/>
        <end position="91"/>
    </location>
</feature>
<feature type="transmembrane region" description="Helical" evidence="6">
    <location>
        <begin position="253"/>
        <end position="275"/>
    </location>
</feature>
<dbReference type="PANTHER" id="PTHR43124:SF3">
    <property type="entry name" value="CHLORAMPHENICOL EFFLUX PUMP RV0191"/>
    <property type="match status" value="1"/>
</dbReference>
<feature type="transmembrane region" description="Helical" evidence="6">
    <location>
        <begin position="46"/>
        <end position="66"/>
    </location>
</feature>
<accession>A0ABT7SFX7</accession>
<dbReference type="PANTHER" id="PTHR43124">
    <property type="entry name" value="PURINE EFFLUX PUMP PBUE"/>
    <property type="match status" value="1"/>
</dbReference>
<dbReference type="InterPro" id="IPR050189">
    <property type="entry name" value="MFS_Efflux_Transporters"/>
</dbReference>
<feature type="transmembrane region" description="Helical" evidence="6">
    <location>
        <begin position="374"/>
        <end position="394"/>
    </location>
</feature>
<keyword evidence="9" id="KW-1185">Reference proteome</keyword>
<sequence length="419" mass="40691">MPLLPWPSLLVLGGATFAMVSAEMLPTAVLTPMSTDLGVSTARGGALVAVWAATVVVTTFPLARLTRRHERRAVIAAALLALGASAVLTALAPGYDVALVSRVLGAAACGLLWSAVNAHVADLVDERLLARAVAVVLGGATLGMVLGAPVASLVARVASWRVAFGLLAGATVVAAVLVRAVVQGTAGAAGSRAGGADDDSAAPAALDAPAAGAGRGLRTVVAVSALVGLVLVGHFAAYTFITRLVAPTADALPGGVSGLLLLFGGTSALAVVLVGRFGDRRLHAALVGAGVAVGLALASLLVVGAHPVVTVLLVAAWGLASGALPPLAQPTILRVAGPAHRATAGTVIPVVFNLGIAVGAAAGSALVAGAGPDAVPVPAAAVAIVASLGLVRVLRPAPRRSASVTRARGAASVPAACPG</sequence>
<comment type="caution">
    <text evidence="8">The sequence shown here is derived from an EMBL/GenBank/DDBJ whole genome shotgun (WGS) entry which is preliminary data.</text>
</comment>
<dbReference type="SUPFAM" id="SSF103473">
    <property type="entry name" value="MFS general substrate transporter"/>
    <property type="match status" value="1"/>
</dbReference>
<evidence type="ECO:0000313" key="8">
    <source>
        <dbReference type="EMBL" id="MDM7855078.1"/>
    </source>
</evidence>
<keyword evidence="3 6" id="KW-0812">Transmembrane</keyword>
<dbReference type="InterPro" id="IPR011701">
    <property type="entry name" value="MFS"/>
</dbReference>
<evidence type="ECO:0000256" key="1">
    <source>
        <dbReference type="ARBA" id="ARBA00004651"/>
    </source>
</evidence>
<protein>
    <submittedName>
        <fullName evidence="8">MFS transporter</fullName>
    </submittedName>
</protein>
<reference evidence="8 9" key="1">
    <citation type="submission" date="2023-06" db="EMBL/GenBank/DDBJ databases">
        <title>Cellulomonas sp. MW4 Whole genome sequence.</title>
        <authorList>
            <person name="Park S."/>
        </authorList>
    </citation>
    <scope>NUCLEOTIDE SEQUENCE [LARGE SCALE GENOMIC DNA]</scope>
    <source>
        <strain evidence="8 9">MW4</strain>
    </source>
</reference>
<dbReference type="PROSITE" id="PS50850">
    <property type="entry name" value="MFS"/>
    <property type="match status" value="1"/>
</dbReference>
<feature type="transmembrane region" description="Helical" evidence="6">
    <location>
        <begin position="162"/>
        <end position="182"/>
    </location>
</feature>
<comment type="subcellular location">
    <subcellularLocation>
        <location evidence="1">Cell membrane</location>
        <topology evidence="1">Multi-pass membrane protein</topology>
    </subcellularLocation>
</comment>
<dbReference type="Gene3D" id="1.20.1250.20">
    <property type="entry name" value="MFS general substrate transporter like domains"/>
    <property type="match status" value="1"/>
</dbReference>
<keyword evidence="2" id="KW-1003">Cell membrane</keyword>
<proteinExistence type="predicted"/>
<evidence type="ECO:0000313" key="9">
    <source>
        <dbReference type="Proteomes" id="UP001529338"/>
    </source>
</evidence>
<organism evidence="8 9">
    <name type="scientific">Cellulomonas alba</name>
    <dbReference type="NCBI Taxonomy" id="3053467"/>
    <lineage>
        <taxon>Bacteria</taxon>
        <taxon>Bacillati</taxon>
        <taxon>Actinomycetota</taxon>
        <taxon>Actinomycetes</taxon>
        <taxon>Micrococcales</taxon>
        <taxon>Cellulomonadaceae</taxon>
        <taxon>Cellulomonas</taxon>
    </lineage>
</organism>
<feature type="transmembrane region" description="Helical" evidence="6">
    <location>
        <begin position="347"/>
        <end position="368"/>
    </location>
</feature>
<gene>
    <name evidence="8" type="ORF">QRT04_09060</name>
</gene>
<feature type="transmembrane region" description="Helical" evidence="6">
    <location>
        <begin position="128"/>
        <end position="150"/>
    </location>
</feature>
<dbReference type="InterPro" id="IPR036259">
    <property type="entry name" value="MFS_trans_sf"/>
</dbReference>
<keyword evidence="5 6" id="KW-0472">Membrane</keyword>
<feature type="transmembrane region" description="Helical" evidence="6">
    <location>
        <begin position="282"/>
        <end position="302"/>
    </location>
</feature>
<feature type="transmembrane region" description="Helical" evidence="6">
    <location>
        <begin position="308"/>
        <end position="327"/>
    </location>
</feature>
<name>A0ABT7SFX7_9CELL</name>
<feature type="transmembrane region" description="Helical" evidence="6">
    <location>
        <begin position="220"/>
        <end position="241"/>
    </location>
</feature>
<evidence type="ECO:0000256" key="3">
    <source>
        <dbReference type="ARBA" id="ARBA00022692"/>
    </source>
</evidence>
<dbReference type="InterPro" id="IPR020846">
    <property type="entry name" value="MFS_dom"/>
</dbReference>
<evidence type="ECO:0000256" key="5">
    <source>
        <dbReference type="ARBA" id="ARBA00023136"/>
    </source>
</evidence>
<dbReference type="RefSeq" id="WP_289454887.1">
    <property type="nucleotide sequence ID" value="NZ_JAUCGQ010000001.1"/>
</dbReference>
<feature type="domain" description="Major facilitator superfamily (MFS) profile" evidence="7">
    <location>
        <begin position="7"/>
        <end position="401"/>
    </location>
</feature>